<protein>
    <recommendedName>
        <fullName evidence="5">Cytochrome oxidase maturation protein Cbb3</fullName>
    </recommendedName>
</protein>
<dbReference type="NCBIfam" id="TIGR00847">
    <property type="entry name" value="ccoS"/>
    <property type="match status" value="1"/>
</dbReference>
<dbReference type="AlphaFoldDB" id="A0A081N5S2"/>
<dbReference type="Pfam" id="PF03597">
    <property type="entry name" value="FixS"/>
    <property type="match status" value="1"/>
</dbReference>
<evidence type="ECO:0000313" key="4">
    <source>
        <dbReference type="Proteomes" id="UP000028006"/>
    </source>
</evidence>
<dbReference type="InterPro" id="IPR004714">
    <property type="entry name" value="Cyt_oxidase_maturation_cbb3"/>
</dbReference>
<dbReference type="Proteomes" id="UP000028006">
    <property type="component" value="Unassembled WGS sequence"/>
</dbReference>
<reference evidence="3 4" key="1">
    <citation type="submission" date="2014-06" db="EMBL/GenBank/DDBJ databases">
        <title>Whole Genome Sequences of Three Symbiotic Endozoicomonas Bacteria.</title>
        <authorList>
            <person name="Neave M.J."/>
            <person name="Apprill A."/>
            <person name="Voolstra C.R."/>
        </authorList>
    </citation>
    <scope>NUCLEOTIDE SEQUENCE [LARGE SCALE GENOMIC DNA]</scope>
    <source>
        <strain evidence="3 4">LMG 24815</strain>
    </source>
</reference>
<keyword evidence="2" id="KW-0472">Membrane</keyword>
<dbReference type="eggNOG" id="COG3197">
    <property type="taxonomic scope" value="Bacteria"/>
</dbReference>
<comment type="caution">
    <text evidence="3">The sequence shown here is derived from an EMBL/GenBank/DDBJ whole genome shotgun (WGS) entry which is preliminary data.</text>
</comment>
<evidence type="ECO:0000256" key="1">
    <source>
        <dbReference type="SAM" id="MobiDB-lite"/>
    </source>
</evidence>
<feature type="transmembrane region" description="Helical" evidence="2">
    <location>
        <begin position="6"/>
        <end position="26"/>
    </location>
</feature>
<dbReference type="PANTHER" id="PTHR41532:SF1">
    <property type="entry name" value="FIXS PROTEIN"/>
    <property type="match status" value="1"/>
</dbReference>
<evidence type="ECO:0000313" key="3">
    <source>
        <dbReference type="EMBL" id="KEQ13795.1"/>
    </source>
</evidence>
<dbReference type="RefSeq" id="WP_034876988.1">
    <property type="nucleotide sequence ID" value="NZ_JOKG01000003.1"/>
</dbReference>
<evidence type="ECO:0008006" key="5">
    <source>
        <dbReference type="Google" id="ProtNLM"/>
    </source>
</evidence>
<keyword evidence="2" id="KW-0812">Transmembrane</keyword>
<dbReference type="EMBL" id="JOKG01000003">
    <property type="protein sequence ID" value="KEQ13795.1"/>
    <property type="molecule type" value="Genomic_DNA"/>
</dbReference>
<dbReference type="PANTHER" id="PTHR41532">
    <property type="entry name" value="FIXS PROTEIN"/>
    <property type="match status" value="1"/>
</dbReference>
<accession>A0A081N5S2</accession>
<organism evidence="3 4">
    <name type="scientific">Endozoicomonas montiporae</name>
    <dbReference type="NCBI Taxonomy" id="1027273"/>
    <lineage>
        <taxon>Bacteria</taxon>
        <taxon>Pseudomonadati</taxon>
        <taxon>Pseudomonadota</taxon>
        <taxon>Gammaproteobacteria</taxon>
        <taxon>Oceanospirillales</taxon>
        <taxon>Endozoicomonadaceae</taxon>
        <taxon>Endozoicomonas</taxon>
    </lineage>
</organism>
<proteinExistence type="predicted"/>
<feature type="compositionally biased region" description="Polar residues" evidence="1">
    <location>
        <begin position="50"/>
        <end position="59"/>
    </location>
</feature>
<gene>
    <name evidence="3" type="ORF">GZ77_16065</name>
</gene>
<keyword evidence="2" id="KW-1133">Transmembrane helix</keyword>
<name>A0A081N5S2_9GAMM</name>
<feature type="region of interest" description="Disordered" evidence="1">
    <location>
        <begin position="48"/>
        <end position="68"/>
    </location>
</feature>
<keyword evidence="4" id="KW-1185">Reference proteome</keyword>
<evidence type="ECO:0000256" key="2">
    <source>
        <dbReference type="SAM" id="Phobius"/>
    </source>
</evidence>
<sequence length="68" mass="7585">MESLFILIPIAVLFIALAIKVFFWAVDNGQFDDLEGPAHSILFEDKATKKSAQTDTCQSSEKDNHLQS</sequence>